<organism evidence="5 6">
    <name type="scientific">Pseudocercospora musae</name>
    <dbReference type="NCBI Taxonomy" id="113226"/>
    <lineage>
        <taxon>Eukaryota</taxon>
        <taxon>Fungi</taxon>
        <taxon>Dikarya</taxon>
        <taxon>Ascomycota</taxon>
        <taxon>Pezizomycotina</taxon>
        <taxon>Dothideomycetes</taxon>
        <taxon>Dothideomycetidae</taxon>
        <taxon>Mycosphaerellales</taxon>
        <taxon>Mycosphaerellaceae</taxon>
        <taxon>Pseudocercospora</taxon>
    </lineage>
</organism>
<dbReference type="Gene3D" id="2.40.70.10">
    <property type="entry name" value="Acid Proteases"/>
    <property type="match status" value="2"/>
</dbReference>
<proteinExistence type="inferred from homology"/>
<dbReference type="OrthoDB" id="4074350at2759"/>
<dbReference type="PANTHER" id="PTHR47966:SF51">
    <property type="entry name" value="BETA-SITE APP-CLEAVING ENZYME, ISOFORM A-RELATED"/>
    <property type="match status" value="1"/>
</dbReference>
<keyword evidence="3" id="KW-0472">Membrane</keyword>
<evidence type="ECO:0000256" key="1">
    <source>
        <dbReference type="ARBA" id="ARBA00007447"/>
    </source>
</evidence>
<feature type="domain" description="Peptidase A1" evidence="4">
    <location>
        <begin position="88"/>
        <end position="443"/>
    </location>
</feature>
<evidence type="ECO:0000313" key="5">
    <source>
        <dbReference type="EMBL" id="KXT11014.1"/>
    </source>
</evidence>
<evidence type="ECO:0000313" key="6">
    <source>
        <dbReference type="Proteomes" id="UP000073492"/>
    </source>
</evidence>
<dbReference type="InterPro" id="IPR033121">
    <property type="entry name" value="PEPTIDASE_A1"/>
</dbReference>
<dbReference type="PRINTS" id="PR00792">
    <property type="entry name" value="PEPSIN"/>
</dbReference>
<dbReference type="CDD" id="cd05471">
    <property type="entry name" value="pepsin_like"/>
    <property type="match status" value="1"/>
</dbReference>
<evidence type="ECO:0000259" key="4">
    <source>
        <dbReference type="PROSITE" id="PS51767"/>
    </source>
</evidence>
<keyword evidence="3" id="KW-1133">Transmembrane helix</keyword>
<dbReference type="GO" id="GO:0006508">
    <property type="term" value="P:proteolysis"/>
    <property type="evidence" value="ECO:0007669"/>
    <property type="project" value="InterPro"/>
</dbReference>
<evidence type="ECO:0000256" key="3">
    <source>
        <dbReference type="SAM" id="Phobius"/>
    </source>
</evidence>
<reference evidence="5 6" key="1">
    <citation type="submission" date="2015-07" db="EMBL/GenBank/DDBJ databases">
        <title>Comparative genomics of the Sigatoka disease complex on banana suggests a link between parallel evolutionary changes in Pseudocercospora fijiensis and Pseudocercospora eumusae and increased virulence on the banana host.</title>
        <authorList>
            <person name="Chang T.-C."/>
            <person name="Salvucci A."/>
            <person name="Crous P.W."/>
            <person name="Stergiopoulos I."/>
        </authorList>
    </citation>
    <scope>NUCLEOTIDE SEQUENCE [LARGE SCALE GENOMIC DNA]</scope>
    <source>
        <strain evidence="5 6">CBS 116634</strain>
    </source>
</reference>
<name>A0A139I8H8_9PEZI</name>
<feature type="transmembrane region" description="Helical" evidence="3">
    <location>
        <begin position="484"/>
        <end position="508"/>
    </location>
</feature>
<dbReference type="Pfam" id="PF00026">
    <property type="entry name" value="Asp"/>
    <property type="match status" value="1"/>
</dbReference>
<dbReference type="PROSITE" id="PS51767">
    <property type="entry name" value="PEPTIDASE_A1"/>
    <property type="match status" value="1"/>
</dbReference>
<dbReference type="InterPro" id="IPR034164">
    <property type="entry name" value="Pepsin-like_dom"/>
</dbReference>
<accession>A0A139I8H8</accession>
<comment type="similarity">
    <text evidence="1">Belongs to the peptidase A1 family.</text>
</comment>
<dbReference type="InterPro" id="IPR001461">
    <property type="entry name" value="Aspartic_peptidase_A1"/>
</dbReference>
<dbReference type="GO" id="GO:0004190">
    <property type="term" value="F:aspartic-type endopeptidase activity"/>
    <property type="evidence" value="ECO:0007669"/>
    <property type="project" value="InterPro"/>
</dbReference>
<sequence>MSKGFAWMQTNIAAEMAEMPSRLAATKCSAAGACVLVAKKPRGRQRAAESSSWSTSLSVAQSMAATAVAAPISWAPSAYWDGNDGAWNSFLVQVGTPAQTFRVLPSTTGQELWVPVPDGCTAASPDDPGYCGFLRGTLAVDGTNSSGFATNESSTWNVMGVYTLDAQELDLGYGGNGLYGRDTVAWGNASTSPNLTQQIVAGIADTDWWVGLVGIGPKASNFTNFNNPIPSYLSNLVDQNTIPSLSWGYTAGASYRDQAQASLTLGGYDTDRFEGPGISIKMNADNSRPLQVAVTKILAENTLDSTQNLLPTATFHFVDSTVPHVWLPDDSIEAFVAAFGLTYDNTTDLFLVNDTMHEKLLELNPTITFVLGDSTTTTVDGTQNIVLPYAAFDLQASYPFYPNSTNYFPIRRAANDTQYTIGRTLLQEAYLIADHGRNNFTIAQASFDNMDAQSLVEISKPPASNMTGEEQISKSSSGLSGGSIGGIVVGAVAAIALIAFLIWFFIFCKKRRRLELKSSEEEAALQDYPGDNKSIPPTGTELGSDAAVHEVPSNHTLGHEADGRQLRSEVHGDTAKRGRTGMQELPTPPPLWSSWSAQELHTQPIGHESGLLAEAPGSEGLRHELAADSVRP</sequence>
<dbReference type="GO" id="GO:0000324">
    <property type="term" value="C:fungal-type vacuole"/>
    <property type="evidence" value="ECO:0007669"/>
    <property type="project" value="TreeGrafter"/>
</dbReference>
<keyword evidence="3" id="KW-0812">Transmembrane</keyword>
<feature type="region of interest" description="Disordered" evidence="2">
    <location>
        <begin position="521"/>
        <end position="632"/>
    </location>
</feature>
<dbReference type="InterPro" id="IPR021109">
    <property type="entry name" value="Peptidase_aspartic_dom_sf"/>
</dbReference>
<dbReference type="AlphaFoldDB" id="A0A139I8H8"/>
<evidence type="ECO:0000256" key="2">
    <source>
        <dbReference type="SAM" id="MobiDB-lite"/>
    </source>
</evidence>
<feature type="compositionally biased region" description="Basic and acidic residues" evidence="2">
    <location>
        <begin position="557"/>
        <end position="576"/>
    </location>
</feature>
<dbReference type="SUPFAM" id="SSF50630">
    <property type="entry name" value="Acid proteases"/>
    <property type="match status" value="1"/>
</dbReference>
<feature type="compositionally biased region" description="Basic and acidic residues" evidence="2">
    <location>
        <begin position="620"/>
        <end position="632"/>
    </location>
</feature>
<gene>
    <name evidence="5" type="ORF">AC579_7948</name>
</gene>
<dbReference type="Proteomes" id="UP000073492">
    <property type="component" value="Unassembled WGS sequence"/>
</dbReference>
<comment type="caution">
    <text evidence="5">The sequence shown here is derived from an EMBL/GenBank/DDBJ whole genome shotgun (WGS) entry which is preliminary data.</text>
</comment>
<dbReference type="EMBL" id="LFZO01000224">
    <property type="protein sequence ID" value="KXT11014.1"/>
    <property type="molecule type" value="Genomic_DNA"/>
</dbReference>
<protein>
    <recommendedName>
        <fullName evidence="4">Peptidase A1 domain-containing protein</fullName>
    </recommendedName>
</protein>
<dbReference type="PANTHER" id="PTHR47966">
    <property type="entry name" value="BETA-SITE APP-CLEAVING ENZYME, ISOFORM A-RELATED"/>
    <property type="match status" value="1"/>
</dbReference>
<keyword evidence="6" id="KW-1185">Reference proteome</keyword>